<dbReference type="Pfam" id="PF00440">
    <property type="entry name" value="TetR_N"/>
    <property type="match status" value="1"/>
</dbReference>
<gene>
    <name evidence="4" type="ORF">EHS13_17390</name>
</gene>
<evidence type="ECO:0000256" key="1">
    <source>
        <dbReference type="ARBA" id="ARBA00023125"/>
    </source>
</evidence>
<name>A0A6B8RLL3_9BACL</name>
<dbReference type="KEGG" id="ppsc:EHS13_17390"/>
<evidence type="ECO:0000256" key="2">
    <source>
        <dbReference type="PROSITE-ProRule" id="PRU00335"/>
    </source>
</evidence>
<dbReference type="SUPFAM" id="SSF48498">
    <property type="entry name" value="Tetracyclin repressor-like, C-terminal domain"/>
    <property type="match status" value="1"/>
</dbReference>
<dbReference type="PROSITE" id="PS50977">
    <property type="entry name" value="HTH_TETR_2"/>
    <property type="match status" value="1"/>
</dbReference>
<evidence type="ECO:0000259" key="3">
    <source>
        <dbReference type="PROSITE" id="PS50977"/>
    </source>
</evidence>
<evidence type="ECO:0000313" key="4">
    <source>
        <dbReference type="EMBL" id="QGQ96532.1"/>
    </source>
</evidence>
<dbReference type="InterPro" id="IPR001647">
    <property type="entry name" value="HTH_TetR"/>
</dbReference>
<dbReference type="RefSeq" id="WP_155701603.1">
    <property type="nucleotide sequence ID" value="NZ_CP034235.1"/>
</dbReference>
<dbReference type="OrthoDB" id="6430772at2"/>
<dbReference type="InterPro" id="IPR054422">
    <property type="entry name" value="TetR-like_HI_0893_C"/>
</dbReference>
<sequence length="203" mass="23687">MFEKYTTVQKSVLDATLRMISQKELQATSMSVISKESGIPIGSIYNNFGSKEDIINELFKGIADFYTDSLLNGFYDEVSIQERFLRVWDNLVRVSLNNLPAFQFLEQYSFSPYIYDETKQTVYDNNWCRPMAELYKQAMEQQLFIDSPPRLTVQMHYGMMVYLIKSQLYNNNKLTEEVIDIAIHSCWNSVSKDKWSVNLTAKV</sequence>
<proteinExistence type="predicted"/>
<feature type="domain" description="HTH tetR-type" evidence="3">
    <location>
        <begin position="6"/>
        <end position="66"/>
    </location>
</feature>
<dbReference type="SUPFAM" id="SSF46689">
    <property type="entry name" value="Homeodomain-like"/>
    <property type="match status" value="1"/>
</dbReference>
<dbReference type="Pfam" id="PF22604">
    <property type="entry name" value="TetR_HI_0893_C"/>
    <property type="match status" value="1"/>
</dbReference>
<organism evidence="4 5">
    <name type="scientific">Paenibacillus psychroresistens</name>
    <dbReference type="NCBI Taxonomy" id="1778678"/>
    <lineage>
        <taxon>Bacteria</taxon>
        <taxon>Bacillati</taxon>
        <taxon>Bacillota</taxon>
        <taxon>Bacilli</taxon>
        <taxon>Bacillales</taxon>
        <taxon>Paenibacillaceae</taxon>
        <taxon>Paenibacillus</taxon>
    </lineage>
</organism>
<dbReference type="GO" id="GO:0003677">
    <property type="term" value="F:DNA binding"/>
    <property type="evidence" value="ECO:0007669"/>
    <property type="project" value="UniProtKB-UniRule"/>
</dbReference>
<dbReference type="InterPro" id="IPR050624">
    <property type="entry name" value="HTH-type_Tx_Regulator"/>
</dbReference>
<keyword evidence="1 2" id="KW-0238">DNA-binding</keyword>
<evidence type="ECO:0000313" key="5">
    <source>
        <dbReference type="Proteomes" id="UP000426246"/>
    </source>
</evidence>
<accession>A0A6B8RLL3</accession>
<dbReference type="EMBL" id="CP034235">
    <property type="protein sequence ID" value="QGQ96532.1"/>
    <property type="molecule type" value="Genomic_DNA"/>
</dbReference>
<dbReference type="AlphaFoldDB" id="A0A6B8RLL3"/>
<dbReference type="InterPro" id="IPR036271">
    <property type="entry name" value="Tet_transcr_reg_TetR-rel_C_sf"/>
</dbReference>
<feature type="DNA-binding region" description="H-T-H motif" evidence="2">
    <location>
        <begin position="29"/>
        <end position="48"/>
    </location>
</feature>
<protein>
    <submittedName>
        <fullName evidence="4">TetR/AcrR family transcriptional regulator</fullName>
    </submittedName>
</protein>
<dbReference type="PANTHER" id="PTHR43479:SF11">
    <property type="entry name" value="ACREF_ENVCD OPERON REPRESSOR-RELATED"/>
    <property type="match status" value="1"/>
</dbReference>
<dbReference type="PRINTS" id="PR00455">
    <property type="entry name" value="HTHTETR"/>
</dbReference>
<dbReference type="PANTHER" id="PTHR43479">
    <property type="entry name" value="ACREF/ENVCD OPERON REPRESSOR-RELATED"/>
    <property type="match status" value="1"/>
</dbReference>
<dbReference type="Gene3D" id="1.10.357.10">
    <property type="entry name" value="Tetracycline Repressor, domain 2"/>
    <property type="match status" value="1"/>
</dbReference>
<reference evidence="5" key="1">
    <citation type="submission" date="2018-11" db="EMBL/GenBank/DDBJ databases">
        <title>Complete genome sequence of Paenibacillus sp. ML311-T8.</title>
        <authorList>
            <person name="Nam Y.-D."/>
            <person name="Kang J."/>
            <person name="Chung W.-H."/>
            <person name="Park Y.S."/>
        </authorList>
    </citation>
    <scope>NUCLEOTIDE SEQUENCE [LARGE SCALE GENOMIC DNA]</scope>
    <source>
        <strain evidence="5">ML311-T8</strain>
    </source>
</reference>
<keyword evidence="5" id="KW-1185">Reference proteome</keyword>
<dbReference type="Proteomes" id="UP000426246">
    <property type="component" value="Chromosome"/>
</dbReference>
<dbReference type="InterPro" id="IPR009057">
    <property type="entry name" value="Homeodomain-like_sf"/>
</dbReference>